<dbReference type="InterPro" id="IPR001851">
    <property type="entry name" value="ABC_transp_permease"/>
</dbReference>
<dbReference type="Proteomes" id="UP000219621">
    <property type="component" value="Unassembled WGS sequence"/>
</dbReference>
<dbReference type="GO" id="GO:0022857">
    <property type="term" value="F:transmembrane transporter activity"/>
    <property type="evidence" value="ECO:0007669"/>
    <property type="project" value="InterPro"/>
</dbReference>
<evidence type="ECO:0000256" key="4">
    <source>
        <dbReference type="ARBA" id="ARBA00022989"/>
    </source>
</evidence>
<feature type="transmembrane region" description="Helical" evidence="6">
    <location>
        <begin position="6"/>
        <end position="26"/>
    </location>
</feature>
<evidence type="ECO:0000256" key="6">
    <source>
        <dbReference type="SAM" id="Phobius"/>
    </source>
</evidence>
<sequence>MDIFLDILISASLWATVLRIATPLILGTLGELVCERAGVLNLGIEGIMTLGAMVGWMTVYQGGDLWTGVLVAALAGMLAGLLHAALTVPLGLSQHVTGIGVTLLATSLSYYTYRLVLPQATTPPTVTPFQPIGDGSLLGSLPVIGPVLAQQTPLTYFALAAVVVVAWVLHRTPVGLAVRMVGENPAAADAQGLNVTGVRIGAVMAGSALMAVGGAFLTLSAFNAFFFNMINGRGWICIALVVFASWRPGKALLGALLFALFDALQTRLQQVSGAAIPYQIYLMMPYVLSIVALIVMSRRAAYPRALMVPFRKGER</sequence>
<dbReference type="GO" id="GO:0005886">
    <property type="term" value="C:plasma membrane"/>
    <property type="evidence" value="ECO:0007669"/>
    <property type="project" value="UniProtKB-SubCell"/>
</dbReference>
<dbReference type="EMBL" id="OCNJ01000009">
    <property type="protein sequence ID" value="SOD99756.1"/>
    <property type="molecule type" value="Genomic_DNA"/>
</dbReference>
<evidence type="ECO:0000313" key="8">
    <source>
        <dbReference type="Proteomes" id="UP000219621"/>
    </source>
</evidence>
<evidence type="ECO:0000256" key="2">
    <source>
        <dbReference type="ARBA" id="ARBA00022475"/>
    </source>
</evidence>
<feature type="transmembrane region" description="Helical" evidence="6">
    <location>
        <begin position="200"/>
        <end position="219"/>
    </location>
</feature>
<dbReference type="OrthoDB" id="9792579at2"/>
<reference evidence="7 8" key="1">
    <citation type="submission" date="2017-09" db="EMBL/GenBank/DDBJ databases">
        <authorList>
            <person name="Ehlers B."/>
            <person name="Leendertz F.H."/>
        </authorList>
    </citation>
    <scope>NUCLEOTIDE SEQUENCE [LARGE SCALE GENOMIC DNA]</scope>
    <source>
        <strain evidence="7 8">USBA 140</strain>
    </source>
</reference>
<dbReference type="PANTHER" id="PTHR43370">
    <property type="entry name" value="SUGAR ABC TRANSPORTER INTEGRAL MEMBRANE PROTEIN-RELATED"/>
    <property type="match status" value="1"/>
</dbReference>
<organism evidence="7 8">
    <name type="scientific">Caenispirillum bisanense</name>
    <dbReference type="NCBI Taxonomy" id="414052"/>
    <lineage>
        <taxon>Bacteria</taxon>
        <taxon>Pseudomonadati</taxon>
        <taxon>Pseudomonadota</taxon>
        <taxon>Alphaproteobacteria</taxon>
        <taxon>Rhodospirillales</taxon>
        <taxon>Novispirillaceae</taxon>
        <taxon>Caenispirillum</taxon>
    </lineage>
</organism>
<feature type="transmembrane region" description="Helical" evidence="6">
    <location>
        <begin position="154"/>
        <end position="170"/>
    </location>
</feature>
<keyword evidence="4 6" id="KW-1133">Transmembrane helix</keyword>
<dbReference type="AlphaFoldDB" id="A0A286GX59"/>
<feature type="transmembrane region" description="Helical" evidence="6">
    <location>
        <begin position="65"/>
        <end position="84"/>
    </location>
</feature>
<keyword evidence="5 6" id="KW-0472">Membrane</keyword>
<evidence type="ECO:0000313" key="7">
    <source>
        <dbReference type="EMBL" id="SOD99756.1"/>
    </source>
</evidence>
<feature type="transmembrane region" description="Helical" evidence="6">
    <location>
        <begin position="38"/>
        <end position="59"/>
    </location>
</feature>
<evidence type="ECO:0000256" key="1">
    <source>
        <dbReference type="ARBA" id="ARBA00004651"/>
    </source>
</evidence>
<keyword evidence="7" id="KW-0762">Sugar transport</keyword>
<protein>
    <submittedName>
        <fullName evidence="7">Simple sugar transport system permease protein</fullName>
    </submittedName>
</protein>
<accession>A0A286GX59</accession>
<dbReference type="RefSeq" id="WP_097280814.1">
    <property type="nucleotide sequence ID" value="NZ_OCNJ01000009.1"/>
</dbReference>
<dbReference type="PANTHER" id="PTHR43370:SF2">
    <property type="entry name" value="ABC TRANSPORTER PERMEASE PROTEIN"/>
    <property type="match status" value="1"/>
</dbReference>
<keyword evidence="7" id="KW-0813">Transport</keyword>
<comment type="subcellular location">
    <subcellularLocation>
        <location evidence="1">Cell membrane</location>
        <topology evidence="1">Multi-pass membrane protein</topology>
    </subcellularLocation>
</comment>
<dbReference type="CDD" id="cd06580">
    <property type="entry name" value="TM_PBP1_transp_TpRbsC_like"/>
    <property type="match status" value="1"/>
</dbReference>
<name>A0A286GX59_9PROT</name>
<keyword evidence="3 6" id="KW-0812">Transmembrane</keyword>
<evidence type="ECO:0000256" key="5">
    <source>
        <dbReference type="ARBA" id="ARBA00023136"/>
    </source>
</evidence>
<keyword evidence="2" id="KW-1003">Cell membrane</keyword>
<keyword evidence="8" id="KW-1185">Reference proteome</keyword>
<proteinExistence type="predicted"/>
<gene>
    <name evidence="7" type="ORF">SAMN05421508_109162</name>
</gene>
<dbReference type="Pfam" id="PF02653">
    <property type="entry name" value="BPD_transp_2"/>
    <property type="match status" value="1"/>
</dbReference>
<feature type="transmembrane region" description="Helical" evidence="6">
    <location>
        <begin position="280"/>
        <end position="297"/>
    </location>
</feature>
<evidence type="ECO:0000256" key="3">
    <source>
        <dbReference type="ARBA" id="ARBA00022692"/>
    </source>
</evidence>